<name>A0A1I4AVQ9_9GAMM</name>
<dbReference type="HAMAP" id="MF_01523">
    <property type="entry name" value="16SrRNA_methyltr_J"/>
    <property type="match status" value="1"/>
</dbReference>
<comment type="catalytic activity">
    <reaction evidence="1">
        <text>guanosine(1516) in 16S rRNA + S-adenosyl-L-methionine = N(2)-methylguanosine(1516) in 16S rRNA + S-adenosyl-L-homocysteine + H(+)</text>
        <dbReference type="Rhea" id="RHEA:43220"/>
        <dbReference type="Rhea" id="RHEA-COMP:10412"/>
        <dbReference type="Rhea" id="RHEA-COMP:10413"/>
        <dbReference type="ChEBI" id="CHEBI:15378"/>
        <dbReference type="ChEBI" id="CHEBI:57856"/>
        <dbReference type="ChEBI" id="CHEBI:59789"/>
        <dbReference type="ChEBI" id="CHEBI:74269"/>
        <dbReference type="ChEBI" id="CHEBI:74481"/>
        <dbReference type="EC" id="2.1.1.242"/>
    </reaction>
</comment>
<dbReference type="GO" id="GO:0005737">
    <property type="term" value="C:cytoplasm"/>
    <property type="evidence" value="ECO:0007669"/>
    <property type="project" value="UniProtKB-SubCell"/>
</dbReference>
<dbReference type="STRING" id="45496.SAMN04488079_11632"/>
<dbReference type="EMBL" id="FOSH01000016">
    <property type="protein sequence ID" value="SFK60555.1"/>
    <property type="molecule type" value="Genomic_DNA"/>
</dbReference>
<dbReference type="PANTHER" id="PTHR36112:SF1">
    <property type="entry name" value="RIBOSOMAL RNA SMALL SUBUNIT METHYLTRANSFERASE J"/>
    <property type="match status" value="1"/>
</dbReference>
<accession>A0A1I4AVQ9</accession>
<keyword evidence="1" id="KW-0963">Cytoplasm</keyword>
<gene>
    <name evidence="1" type="primary">rsmJ</name>
    <name evidence="2" type="ORF">SAMN04488079_11632</name>
</gene>
<dbReference type="InterPro" id="IPR029063">
    <property type="entry name" value="SAM-dependent_MTases_sf"/>
</dbReference>
<dbReference type="GO" id="GO:0008990">
    <property type="term" value="F:rRNA (guanine-N2-)-methyltransferase activity"/>
    <property type="evidence" value="ECO:0007669"/>
    <property type="project" value="UniProtKB-UniRule"/>
</dbReference>
<dbReference type="CDD" id="cd02440">
    <property type="entry name" value="AdoMet_MTases"/>
    <property type="match status" value="1"/>
</dbReference>
<comment type="similarity">
    <text evidence="1">Belongs to the methyltransferase superfamily. RsmJ family.</text>
</comment>
<dbReference type="SUPFAM" id="SSF53335">
    <property type="entry name" value="S-adenosyl-L-methionine-dependent methyltransferases"/>
    <property type="match status" value="1"/>
</dbReference>
<sequence>MDSLLQPLNNTLDSLVAVSPQALPRAKSLEKELCVPIKLLDKSLVQLLVEDDRLSLQVPDIGNPVFIDFSSGKYDHRRKFGGGKGQPLAKAVGMKQGHTPNIIDATAGFARDAFVLASLGSTVTMLEQSPLISLLIEDALQQKEMADEVKVITERMTIHHANAIDFLSTLQEQPDVVYMDPMYPSRDKSALVKKEMQVLHQLIGPDTNSEELLTLARQVARRRVVVKRPKGAEFVGNQKPSASIQSKNTRYDLYVNS</sequence>
<keyword evidence="1 2" id="KW-0808">Transferase</keyword>
<reference evidence="3" key="1">
    <citation type="submission" date="2016-10" db="EMBL/GenBank/DDBJ databases">
        <authorList>
            <person name="Varghese N."/>
            <person name="Submissions S."/>
        </authorList>
    </citation>
    <scope>NUCLEOTIDE SEQUENCE [LARGE SCALE GENOMIC DNA]</scope>
    <source>
        <strain evidence="3">DSM 11578</strain>
    </source>
</reference>
<comment type="caution">
    <text evidence="1">Lacks conserved residue(s) required for the propagation of feature annotation.</text>
</comment>
<dbReference type="Pfam" id="PF04445">
    <property type="entry name" value="SAM_MT"/>
    <property type="match status" value="1"/>
</dbReference>
<feature type="binding site" evidence="1">
    <location>
        <position position="180"/>
    </location>
    <ligand>
        <name>S-adenosyl-L-methionine</name>
        <dbReference type="ChEBI" id="CHEBI:59789"/>
    </ligand>
</feature>
<comment type="subcellular location">
    <subcellularLocation>
        <location evidence="1">Cytoplasm</location>
    </subcellularLocation>
</comment>
<keyword evidence="1" id="KW-0698">rRNA processing</keyword>
<proteinExistence type="inferred from homology"/>
<dbReference type="InterPro" id="IPR007536">
    <property type="entry name" value="16SrRNA_methylTrfase_J"/>
</dbReference>
<dbReference type="PANTHER" id="PTHR36112">
    <property type="entry name" value="RIBOSOMAL RNA SMALL SUBUNIT METHYLTRANSFERASE J"/>
    <property type="match status" value="1"/>
</dbReference>
<evidence type="ECO:0000256" key="1">
    <source>
        <dbReference type="HAMAP-Rule" id="MF_01523"/>
    </source>
</evidence>
<dbReference type="EC" id="2.1.1.242" evidence="1"/>
<organism evidence="2 3">
    <name type="scientific">Methylophaga sulfidovorans</name>
    <dbReference type="NCBI Taxonomy" id="45496"/>
    <lineage>
        <taxon>Bacteria</taxon>
        <taxon>Pseudomonadati</taxon>
        <taxon>Pseudomonadota</taxon>
        <taxon>Gammaproteobacteria</taxon>
        <taxon>Thiotrichales</taxon>
        <taxon>Piscirickettsiaceae</taxon>
        <taxon>Methylophaga</taxon>
    </lineage>
</organism>
<dbReference type="Proteomes" id="UP000198924">
    <property type="component" value="Unassembled WGS sequence"/>
</dbReference>
<comment type="function">
    <text evidence="1">Specifically methylates the guanosine in position 1516 of 16S rRNA.</text>
</comment>
<keyword evidence="3" id="KW-1185">Reference proteome</keyword>
<keyword evidence="1 2" id="KW-0489">Methyltransferase</keyword>
<protein>
    <recommendedName>
        <fullName evidence="1">Ribosomal RNA small subunit methyltransferase J</fullName>
        <ecNumber evidence="1">2.1.1.242</ecNumber>
    </recommendedName>
    <alternativeName>
        <fullName evidence="1">16S rRNA m2G1516 methyltransferase</fullName>
    </alternativeName>
    <alternativeName>
        <fullName evidence="1">rRNA (guanine-N(2)-)-methyltransferase</fullName>
    </alternativeName>
</protein>
<keyword evidence="1" id="KW-0949">S-adenosyl-L-methionine</keyword>
<dbReference type="AlphaFoldDB" id="A0A1I4AVQ9"/>
<feature type="binding site" evidence="1">
    <location>
        <begin position="111"/>
        <end position="112"/>
    </location>
    <ligand>
        <name>S-adenosyl-L-methionine</name>
        <dbReference type="ChEBI" id="CHEBI:59789"/>
    </ligand>
</feature>
<dbReference type="Gene3D" id="3.40.50.150">
    <property type="entry name" value="Vaccinia Virus protein VP39"/>
    <property type="match status" value="1"/>
</dbReference>
<evidence type="ECO:0000313" key="3">
    <source>
        <dbReference type="Proteomes" id="UP000198924"/>
    </source>
</evidence>
<evidence type="ECO:0000313" key="2">
    <source>
        <dbReference type="EMBL" id="SFK60555.1"/>
    </source>
</evidence>